<protein>
    <recommendedName>
        <fullName evidence="3">Excreted virulence factor EspC, type VII ESX diderm</fullName>
    </recommendedName>
</protein>
<proteinExistence type="predicted"/>
<evidence type="ECO:0000313" key="1">
    <source>
        <dbReference type="EMBL" id="GID11210.1"/>
    </source>
</evidence>
<name>A0A8J3NBV9_9ACTN</name>
<gene>
    <name evidence="1" type="ORF">Aru02nite_20990</name>
</gene>
<evidence type="ECO:0000313" key="2">
    <source>
        <dbReference type="Proteomes" id="UP000612808"/>
    </source>
</evidence>
<sequence length="161" mass="17805">MSERQPDELRHHLRVEPRASGDRYEVGDDAIFTRAADFAALIATDLRGRVRRNFTSSLEVAAMKAGAGHTHTPFGRFAEADRLVERHGELRARMADDLRALAADFDQIAKALRLSQQNYLETEDAAHRSFGTYDPHHRLSAADRRTLDAALGLGADPAGKA</sequence>
<keyword evidence="2" id="KW-1185">Reference proteome</keyword>
<dbReference type="RefSeq" id="WP_203657129.1">
    <property type="nucleotide sequence ID" value="NZ_BAAAZM010000032.1"/>
</dbReference>
<reference evidence="1" key="1">
    <citation type="submission" date="2021-01" db="EMBL/GenBank/DDBJ databases">
        <title>Whole genome shotgun sequence of Actinocatenispora rupis NBRC 107355.</title>
        <authorList>
            <person name="Komaki H."/>
            <person name="Tamura T."/>
        </authorList>
    </citation>
    <scope>NUCLEOTIDE SEQUENCE</scope>
    <source>
        <strain evidence="1">NBRC 107355</strain>
    </source>
</reference>
<comment type="caution">
    <text evidence="1">The sequence shown here is derived from an EMBL/GenBank/DDBJ whole genome shotgun (WGS) entry which is preliminary data.</text>
</comment>
<dbReference type="AlphaFoldDB" id="A0A8J3NBV9"/>
<evidence type="ECO:0008006" key="3">
    <source>
        <dbReference type="Google" id="ProtNLM"/>
    </source>
</evidence>
<accession>A0A8J3NBV9</accession>
<dbReference type="Proteomes" id="UP000612808">
    <property type="component" value="Unassembled WGS sequence"/>
</dbReference>
<organism evidence="1 2">
    <name type="scientific">Actinocatenispora rupis</name>
    <dbReference type="NCBI Taxonomy" id="519421"/>
    <lineage>
        <taxon>Bacteria</taxon>
        <taxon>Bacillati</taxon>
        <taxon>Actinomycetota</taxon>
        <taxon>Actinomycetes</taxon>
        <taxon>Micromonosporales</taxon>
        <taxon>Micromonosporaceae</taxon>
        <taxon>Actinocatenispora</taxon>
    </lineage>
</organism>
<dbReference type="EMBL" id="BOMB01000012">
    <property type="protein sequence ID" value="GID11210.1"/>
    <property type="molecule type" value="Genomic_DNA"/>
</dbReference>